<evidence type="ECO:0000256" key="1">
    <source>
        <dbReference type="ARBA" id="ARBA00004240"/>
    </source>
</evidence>
<keyword evidence="13" id="KW-1185">Reference proteome</keyword>
<dbReference type="PANTHER" id="PTHR31399:SF0">
    <property type="entry name" value="DNA-DIRECTED PRIMASE_POLYMERASE PROTEIN"/>
    <property type="match status" value="1"/>
</dbReference>
<dbReference type="GO" id="GO:0005783">
    <property type="term" value="C:endoplasmic reticulum"/>
    <property type="evidence" value="ECO:0007669"/>
    <property type="project" value="UniProtKB-SubCell"/>
</dbReference>
<dbReference type="OrthoDB" id="5988181at2759"/>
<reference evidence="13" key="1">
    <citation type="submission" date="2016-06" db="EMBL/GenBank/DDBJ databases">
        <title>First high quality genome sequence of Plasmodium coatneyi using continuous long reads from single molecule, real-time sequencing.</title>
        <authorList>
            <person name="Chien J.-T."/>
            <person name="Pakala S.B."/>
            <person name="Geraldo J.A."/>
            <person name="Lapp S.A."/>
            <person name="Barnwell J.W."/>
            <person name="Kissinger J.C."/>
            <person name="Galinski M.R."/>
            <person name="Humphrey J.C."/>
        </authorList>
    </citation>
    <scope>NUCLEOTIDE SEQUENCE [LARGE SCALE GENOMIC DNA]</scope>
    <source>
        <strain evidence="13">Hackeri</strain>
    </source>
</reference>
<evidence type="ECO:0000256" key="4">
    <source>
        <dbReference type="ARBA" id="ARBA00022824"/>
    </source>
</evidence>
<dbReference type="SUPFAM" id="SSF64356">
    <property type="entry name" value="SNARE-like"/>
    <property type="match status" value="1"/>
</dbReference>
<dbReference type="Pfam" id="PF04099">
    <property type="entry name" value="Sybindin"/>
    <property type="match status" value="1"/>
</dbReference>
<dbReference type="GO" id="GO:0042276">
    <property type="term" value="P:error-prone translesion synthesis"/>
    <property type="evidence" value="ECO:0007669"/>
    <property type="project" value="InterPro"/>
</dbReference>
<dbReference type="InterPro" id="IPR044917">
    <property type="entry name" value="PRIMPOL"/>
</dbReference>
<dbReference type="GO" id="GO:0016192">
    <property type="term" value="P:vesicle-mediated transport"/>
    <property type="evidence" value="ECO:0007669"/>
    <property type="project" value="UniProtKB-KW"/>
</dbReference>
<dbReference type="GO" id="GO:0005759">
    <property type="term" value="C:mitochondrial matrix"/>
    <property type="evidence" value="ECO:0007669"/>
    <property type="project" value="TreeGrafter"/>
</dbReference>
<dbReference type="Pfam" id="PF03121">
    <property type="entry name" value="Herpes_UL52"/>
    <property type="match status" value="1"/>
</dbReference>
<dbReference type="GO" id="GO:0003887">
    <property type="term" value="F:DNA-directed DNA polymerase activity"/>
    <property type="evidence" value="ECO:0007669"/>
    <property type="project" value="UniProtKB-EC"/>
</dbReference>
<dbReference type="RefSeq" id="XP_019917415.1">
    <property type="nucleotide sequence ID" value="XM_020061863.1"/>
</dbReference>
<evidence type="ECO:0000256" key="7">
    <source>
        <dbReference type="ARBA" id="ARBA00026139"/>
    </source>
</evidence>
<name>A0A1B1E706_9APIC</name>
<dbReference type="Gene3D" id="3.30.450.70">
    <property type="match status" value="1"/>
</dbReference>
<protein>
    <recommendedName>
        <fullName evidence="7">DNA-directed primase/polymerase protein</fullName>
        <ecNumber evidence="9">2.7.7.102</ecNumber>
    </recommendedName>
</protein>
<dbReference type="GO" id="GO:0005634">
    <property type="term" value="C:nucleus"/>
    <property type="evidence" value="ECO:0007669"/>
    <property type="project" value="TreeGrafter"/>
</dbReference>
<dbReference type="GO" id="GO:0031297">
    <property type="term" value="P:replication fork processing"/>
    <property type="evidence" value="ECO:0007669"/>
    <property type="project" value="TreeGrafter"/>
</dbReference>
<dbReference type="GO" id="GO:0005794">
    <property type="term" value="C:Golgi apparatus"/>
    <property type="evidence" value="ECO:0007669"/>
    <property type="project" value="UniProtKB-SubCell"/>
</dbReference>
<sequence>MSHEKGADTPDAEREYYYLYIFFKNQCIYSIDLKNEEREKTSSPSKVEKEKLLLGSIYALNYLCFNIQPNKKLKNLYKSMQNVNKNFNHSLKTHNQNIANTQDNLHVGNFNSFNTPFYKLHYFETLTAYKFVIITHKSTPNLSHFLRDIYKTIFLDFIILNPLYNTGDEIRDKSFDEKIIDRIRGLTPATITHKATMAVDAESFYGKRKSEKPIFEVNIEKYSILKRLKRFDQSVSQGVKKRWFYKQHEALSHYAQLVEVDSNAKADTDVEAEGGAPPSQAAYSNGQGIIIYTEEIENAKRCFVLDSLYRFLKFYCFYALSLEDIYFDDGGTNDGKSHKLSLCKSSPCKSSPSKWSPCKASPNDQPMHLYELILANEKRWLFFDLEYDVLNGHQNKDCVLFIFLIELCLFVYSNFDVKICLNDAIILDSSTSEKISFHVIVKNIHSLHDEDNYYEYLKDYCHFFSNRLNKSGDFFYDKYKKRQTKLSSQMGQKKFLLFDNENCIKYFVDLFINHIVQAIQENEDACVINLSTVYIRREKGSPLPSEDNANLSSLSNTNVANRINNTHEGSITGGNDTYPCNFKGSSPNLSAPDGDHHKDAFANPNLQNELREHPIEEKNPLDLINDFSEIHDFVMAISKGEIPANDSRSVSGRIILSNQSNPPCGGAPNGEGNKQSNAKEEKKSSSYFSMYNKSLNDIVQIYVNKLENAKENNRFDRADDNFLILLFAMKRDENVDNKNGDPTPQKNMPLVGDTECASPGEEGNLQSDVQKENIFQMNREKNEDHEMVLLKCIVDNSVYSRNRNFRMIFSSKKKKKNNSKLMLSRYNVKTYSKSNVDSLILKSLVTFYQDDDVNCQIGEDVIFKRDQMEKFGKSPGKSPRQSYRPTCGSPHFTLSRFSNANAKRPRKEATPVTTDLYIHRSIQMDDIDHAHVHTILKIIFFWNFELYKNFKKNKIYVDKFQGEISKEYFYRIVSIHNRLQYDLYRDGVNEREVTSSEEYSPLGKTSPHEIDKKNSTSKEMQKQDGRVSPLRKGISTPQFCKNLDTYDDLFLKNAEFYSYVLDEYTKCTQTKKEKIFSLLLLIKYFISSITYNTEEYILHFRENKFCKNKNRAHKSNHIYVVFNHVKNLFVQKCHDSECSHFVSEIYYL</sequence>
<dbReference type="SMART" id="SM01399">
    <property type="entry name" value="Sybindin"/>
    <property type="match status" value="1"/>
</dbReference>
<feature type="region of interest" description="Disordered" evidence="11">
    <location>
        <begin position="583"/>
        <end position="602"/>
    </location>
</feature>
<keyword evidence="3" id="KW-0813">Transport</keyword>
<dbReference type="InterPro" id="IPR007233">
    <property type="entry name" value="TRAPPC"/>
</dbReference>
<keyword evidence="5" id="KW-0931">ER-Golgi transport</keyword>
<evidence type="ECO:0000256" key="3">
    <source>
        <dbReference type="ARBA" id="ARBA00022448"/>
    </source>
</evidence>
<dbReference type="KEGG" id="pcot:PCOAH_00050810"/>
<dbReference type="VEuPathDB" id="PlasmoDB:PCOAH_00050810"/>
<comment type="catalytic activity">
    <reaction evidence="10">
        <text>DNA(n) + a 2'-deoxyribonucleoside 5'-triphosphate = DNA(n+1) + diphosphate</text>
        <dbReference type="Rhea" id="RHEA:22508"/>
        <dbReference type="Rhea" id="RHEA-COMP:17339"/>
        <dbReference type="Rhea" id="RHEA-COMP:17340"/>
        <dbReference type="ChEBI" id="CHEBI:33019"/>
        <dbReference type="ChEBI" id="CHEBI:61560"/>
        <dbReference type="ChEBI" id="CHEBI:173112"/>
        <dbReference type="EC" id="2.7.7.7"/>
    </reaction>
    <physiologicalReaction direction="left-to-right" evidence="10">
        <dbReference type="Rhea" id="RHEA:22509"/>
    </physiologicalReaction>
</comment>
<evidence type="ECO:0000256" key="6">
    <source>
        <dbReference type="ARBA" id="ARBA00023034"/>
    </source>
</evidence>
<dbReference type="Proteomes" id="UP000092716">
    <property type="component" value="Chromosome 13"/>
</dbReference>
<feature type="region of interest" description="Disordered" evidence="11">
    <location>
        <begin position="655"/>
        <end position="685"/>
    </location>
</feature>
<dbReference type="GO" id="GO:0006264">
    <property type="term" value="P:mitochondrial DNA replication"/>
    <property type="evidence" value="ECO:0007669"/>
    <property type="project" value="TreeGrafter"/>
</dbReference>
<keyword evidence="6" id="KW-0333">Golgi apparatus</keyword>
<dbReference type="EC" id="2.7.7.102" evidence="9"/>
<evidence type="ECO:0000256" key="8">
    <source>
        <dbReference type="ARBA" id="ARBA00044677"/>
    </source>
</evidence>
<feature type="compositionally biased region" description="Basic and acidic residues" evidence="11">
    <location>
        <begin position="1006"/>
        <end position="1025"/>
    </location>
</feature>
<feature type="region of interest" description="Disordered" evidence="11">
    <location>
        <begin position="994"/>
        <end position="1031"/>
    </location>
</feature>
<evidence type="ECO:0000256" key="10">
    <source>
        <dbReference type="ARBA" id="ARBA00047303"/>
    </source>
</evidence>
<dbReference type="PANTHER" id="PTHR31399">
    <property type="entry name" value="DNA-DIRECTED PRIMASE / POLYMERASE PROTEIN"/>
    <property type="match status" value="1"/>
</dbReference>
<dbReference type="AlphaFoldDB" id="A0A1B1E706"/>
<organism evidence="12 13">
    <name type="scientific">Plasmodium coatneyi</name>
    <dbReference type="NCBI Taxonomy" id="208452"/>
    <lineage>
        <taxon>Eukaryota</taxon>
        <taxon>Sar</taxon>
        <taxon>Alveolata</taxon>
        <taxon>Apicomplexa</taxon>
        <taxon>Aconoidasida</taxon>
        <taxon>Haemosporida</taxon>
        <taxon>Plasmodiidae</taxon>
        <taxon>Plasmodium</taxon>
    </lineage>
</organism>
<dbReference type="GO" id="GO:0003682">
    <property type="term" value="F:chromatin binding"/>
    <property type="evidence" value="ECO:0007669"/>
    <property type="project" value="TreeGrafter"/>
</dbReference>
<comment type="subcellular location">
    <subcellularLocation>
        <location evidence="1">Endoplasmic reticulum</location>
    </subcellularLocation>
    <subcellularLocation>
        <location evidence="2">Golgi apparatus</location>
    </subcellularLocation>
</comment>
<dbReference type="InterPro" id="IPR011012">
    <property type="entry name" value="Longin-like_dom_sf"/>
</dbReference>
<dbReference type="EMBL" id="CP016251">
    <property type="protein sequence ID" value="ANQ10720.1"/>
    <property type="molecule type" value="Genomic_DNA"/>
</dbReference>
<comment type="catalytic activity">
    <reaction evidence="8">
        <text>ssDNA + n NTP = ssDNA/pppN(pN)n-1 hybrid + (n-1) diphosphate.</text>
        <dbReference type="EC" id="2.7.7.102"/>
    </reaction>
</comment>
<gene>
    <name evidence="12" type="ORF">PCOAH_00050810</name>
</gene>
<accession>A0A1B1E706</accession>
<evidence type="ECO:0000256" key="11">
    <source>
        <dbReference type="SAM" id="MobiDB-lite"/>
    </source>
</evidence>
<evidence type="ECO:0000256" key="5">
    <source>
        <dbReference type="ARBA" id="ARBA00022892"/>
    </source>
</evidence>
<keyword evidence="4" id="KW-0256">Endoplasmic reticulum</keyword>
<dbReference type="GO" id="GO:0009411">
    <property type="term" value="P:response to UV"/>
    <property type="evidence" value="ECO:0007669"/>
    <property type="project" value="TreeGrafter"/>
</dbReference>
<evidence type="ECO:0000313" key="13">
    <source>
        <dbReference type="Proteomes" id="UP000092716"/>
    </source>
</evidence>
<evidence type="ECO:0000256" key="2">
    <source>
        <dbReference type="ARBA" id="ARBA00004555"/>
    </source>
</evidence>
<dbReference type="GO" id="GO:0030008">
    <property type="term" value="C:TRAPP complex"/>
    <property type="evidence" value="ECO:0007669"/>
    <property type="project" value="InterPro"/>
</dbReference>
<evidence type="ECO:0000313" key="12">
    <source>
        <dbReference type="EMBL" id="ANQ10720.1"/>
    </source>
</evidence>
<proteinExistence type="predicted"/>
<evidence type="ECO:0000256" key="9">
    <source>
        <dbReference type="ARBA" id="ARBA00044768"/>
    </source>
</evidence>
<dbReference type="GeneID" id="30911815"/>